<protein>
    <submittedName>
        <fullName evidence="3">DUF4825 domain-containing protein</fullName>
    </submittedName>
</protein>
<organism evidence="3 4">
    <name type="scientific">Virgibacillus sediminis</name>
    <dbReference type="NCBI Taxonomy" id="202260"/>
    <lineage>
        <taxon>Bacteria</taxon>
        <taxon>Bacillati</taxon>
        <taxon>Bacillota</taxon>
        <taxon>Bacilli</taxon>
        <taxon>Bacillales</taxon>
        <taxon>Bacillaceae</taxon>
        <taxon>Virgibacillus</taxon>
    </lineage>
</organism>
<keyword evidence="1" id="KW-0732">Signal</keyword>
<dbReference type="InterPro" id="IPR032250">
    <property type="entry name" value="DUF4825"/>
</dbReference>
<name>A0ABV7AB25_9BACI</name>
<dbReference type="Proteomes" id="UP001595387">
    <property type="component" value="Unassembled WGS sequence"/>
</dbReference>
<dbReference type="RefSeq" id="WP_390307990.1">
    <property type="nucleotide sequence ID" value="NZ_JBHRRZ010000040.1"/>
</dbReference>
<comment type="caution">
    <text evidence="3">The sequence shown here is derived from an EMBL/GenBank/DDBJ whole genome shotgun (WGS) entry which is preliminary data.</text>
</comment>
<evidence type="ECO:0000259" key="2">
    <source>
        <dbReference type="Pfam" id="PF16107"/>
    </source>
</evidence>
<feature type="domain" description="DUF4825" evidence="2">
    <location>
        <begin position="36"/>
        <end position="124"/>
    </location>
</feature>
<sequence length="165" mass="19309">MKKITKYIFFSLLILMFINGCSSDNNEKNTTNENIFQYEGTLIGDNSAVINIIGQLQHSEEFNEVSLQTETEPYGMTLTYNEIDETMIEEEYEETAIHNATFLFALIDNAQWITFVFENDEYKITKEELQKWYGKELSEFNNEEELKSLVQEQLEDGNKVNQLLN</sequence>
<feature type="signal peptide" evidence="1">
    <location>
        <begin position="1"/>
        <end position="22"/>
    </location>
</feature>
<evidence type="ECO:0000313" key="3">
    <source>
        <dbReference type="EMBL" id="MFC2950013.1"/>
    </source>
</evidence>
<feature type="chain" id="PRO_5046555666" evidence="1">
    <location>
        <begin position="23"/>
        <end position="165"/>
    </location>
</feature>
<dbReference type="Pfam" id="PF16107">
    <property type="entry name" value="DUF4825"/>
    <property type="match status" value="1"/>
</dbReference>
<dbReference type="EMBL" id="JBHRRZ010000040">
    <property type="protein sequence ID" value="MFC2950013.1"/>
    <property type="molecule type" value="Genomic_DNA"/>
</dbReference>
<evidence type="ECO:0000313" key="4">
    <source>
        <dbReference type="Proteomes" id="UP001595387"/>
    </source>
</evidence>
<accession>A0ABV7AB25</accession>
<evidence type="ECO:0000256" key="1">
    <source>
        <dbReference type="SAM" id="SignalP"/>
    </source>
</evidence>
<reference evidence="4" key="1">
    <citation type="journal article" date="2019" name="Int. J. Syst. Evol. Microbiol.">
        <title>The Global Catalogue of Microorganisms (GCM) 10K type strain sequencing project: providing services to taxonomists for standard genome sequencing and annotation.</title>
        <authorList>
            <consortium name="The Broad Institute Genomics Platform"/>
            <consortium name="The Broad Institute Genome Sequencing Center for Infectious Disease"/>
            <person name="Wu L."/>
            <person name="Ma J."/>
        </authorList>
    </citation>
    <scope>NUCLEOTIDE SEQUENCE [LARGE SCALE GENOMIC DNA]</scope>
    <source>
        <strain evidence="4">KCTC 13193</strain>
    </source>
</reference>
<proteinExistence type="predicted"/>
<gene>
    <name evidence="3" type="ORF">ACFODW_16955</name>
</gene>
<keyword evidence="4" id="KW-1185">Reference proteome</keyword>